<dbReference type="Pfam" id="PF00892">
    <property type="entry name" value="EamA"/>
    <property type="match status" value="1"/>
</dbReference>
<dbReference type="RefSeq" id="WP_220662371.1">
    <property type="nucleotide sequence ID" value="NZ_CP069370.1"/>
</dbReference>
<feature type="transmembrane region" description="Helical" evidence="6">
    <location>
        <begin position="178"/>
        <end position="197"/>
    </location>
</feature>
<feature type="transmembrane region" description="Helical" evidence="6">
    <location>
        <begin position="40"/>
        <end position="63"/>
    </location>
</feature>
<dbReference type="InterPro" id="IPR000620">
    <property type="entry name" value="EamA_dom"/>
</dbReference>
<evidence type="ECO:0000313" key="8">
    <source>
        <dbReference type="EMBL" id="QYZ70155.1"/>
    </source>
</evidence>
<keyword evidence="4 6" id="KW-1133">Transmembrane helix</keyword>
<dbReference type="SUPFAM" id="SSF103481">
    <property type="entry name" value="Multidrug resistance efflux transporter EmrE"/>
    <property type="match status" value="2"/>
</dbReference>
<evidence type="ECO:0000256" key="5">
    <source>
        <dbReference type="ARBA" id="ARBA00023136"/>
    </source>
</evidence>
<evidence type="ECO:0000259" key="7">
    <source>
        <dbReference type="Pfam" id="PF00892"/>
    </source>
</evidence>
<feature type="transmembrane region" description="Helical" evidence="6">
    <location>
        <begin position="72"/>
        <end position="90"/>
    </location>
</feature>
<dbReference type="GO" id="GO:0016020">
    <property type="term" value="C:membrane"/>
    <property type="evidence" value="ECO:0007669"/>
    <property type="project" value="UniProtKB-SubCell"/>
</dbReference>
<comment type="similarity">
    <text evidence="2">Belongs to the drug/metabolite transporter (DMT) superfamily. 10 TMS drug/metabolite exporter (DME) (TC 2.A.7.3) family.</text>
</comment>
<feature type="transmembrane region" description="Helical" evidence="6">
    <location>
        <begin position="96"/>
        <end position="117"/>
    </location>
</feature>
<proteinExistence type="inferred from homology"/>
<evidence type="ECO:0000313" key="9">
    <source>
        <dbReference type="Proteomes" id="UP000826300"/>
    </source>
</evidence>
<sequence length="305" mass="31779">MPMSDNTRGAIYMNIAMLAFTLNDTCMKAVSETLPLFQAIALRGAFSTAALATLAVVTGALMLPRGKALASLSLRTLAEIGGTVFFLGALTQMPLANLSAIMQSMPLAVTLAAAVFFRERVSPAQLVAILVGMGGVLLIIRPGTAGFDIWAVMGLASVACVVVRDLSTRAMPASLPSVIVAVFAAAAVALTGLGVTLVRGWQPVNLHEMALVVGAAVFLVIGYLSVVKMMRVGSIAAIAPFRYTALIWALLLGWMLFGTFPDHLTLIGAGIVVATGLFTLYHGGRQGRIAAVPPESRLKGARAGR</sequence>
<feature type="transmembrane region" description="Helical" evidence="6">
    <location>
        <begin position="149"/>
        <end position="166"/>
    </location>
</feature>
<evidence type="ECO:0000256" key="3">
    <source>
        <dbReference type="ARBA" id="ARBA00022692"/>
    </source>
</evidence>
<keyword evidence="9" id="KW-1185">Reference proteome</keyword>
<feature type="transmembrane region" description="Helical" evidence="6">
    <location>
        <begin position="124"/>
        <end position="143"/>
    </location>
</feature>
<name>A0A8G0ZWU4_9RHOB</name>
<evidence type="ECO:0000256" key="1">
    <source>
        <dbReference type="ARBA" id="ARBA00004141"/>
    </source>
</evidence>
<gene>
    <name evidence="8" type="ORF">JO391_01055</name>
</gene>
<dbReference type="PANTHER" id="PTHR22911:SF6">
    <property type="entry name" value="SOLUTE CARRIER FAMILY 35 MEMBER G1"/>
    <property type="match status" value="1"/>
</dbReference>
<keyword evidence="5 6" id="KW-0472">Membrane</keyword>
<protein>
    <submittedName>
        <fullName evidence="8">DMT family transporter</fullName>
    </submittedName>
</protein>
<comment type="subcellular location">
    <subcellularLocation>
        <location evidence="1">Membrane</location>
        <topology evidence="1">Multi-pass membrane protein</topology>
    </subcellularLocation>
</comment>
<feature type="domain" description="EamA" evidence="7">
    <location>
        <begin position="8"/>
        <end position="140"/>
    </location>
</feature>
<evidence type="ECO:0000256" key="6">
    <source>
        <dbReference type="SAM" id="Phobius"/>
    </source>
</evidence>
<organism evidence="8 9">
    <name type="scientific">Neotabrizicola shimadae</name>
    <dbReference type="NCBI Taxonomy" id="2807096"/>
    <lineage>
        <taxon>Bacteria</taxon>
        <taxon>Pseudomonadati</taxon>
        <taxon>Pseudomonadota</taxon>
        <taxon>Alphaproteobacteria</taxon>
        <taxon>Rhodobacterales</taxon>
        <taxon>Paracoccaceae</taxon>
        <taxon>Neotabrizicola</taxon>
    </lineage>
</organism>
<accession>A0A8G0ZWU4</accession>
<evidence type="ECO:0000256" key="2">
    <source>
        <dbReference type="ARBA" id="ARBA00009853"/>
    </source>
</evidence>
<reference evidence="8" key="1">
    <citation type="submission" date="2021-02" db="EMBL/GenBank/DDBJ databases">
        <title>Rhodobacter shimadae sp. nov., an aerobic anoxygenic phototrophic bacterium isolated from a hot spring.</title>
        <authorList>
            <person name="Muramatsu S."/>
            <person name="Haruta S."/>
            <person name="Hirose S."/>
            <person name="Hanada S."/>
        </authorList>
    </citation>
    <scope>NUCLEOTIDE SEQUENCE</scope>
    <source>
        <strain evidence="8">N10</strain>
    </source>
</reference>
<dbReference type="KEGG" id="nsm:JO391_01055"/>
<dbReference type="Proteomes" id="UP000826300">
    <property type="component" value="Chromosome"/>
</dbReference>
<feature type="transmembrane region" description="Helical" evidence="6">
    <location>
        <begin position="209"/>
        <end position="227"/>
    </location>
</feature>
<feature type="transmembrane region" description="Helical" evidence="6">
    <location>
        <begin position="263"/>
        <end position="281"/>
    </location>
</feature>
<dbReference type="AlphaFoldDB" id="A0A8G0ZWU4"/>
<dbReference type="EMBL" id="CP069370">
    <property type="protein sequence ID" value="QYZ70155.1"/>
    <property type="molecule type" value="Genomic_DNA"/>
</dbReference>
<evidence type="ECO:0000256" key="4">
    <source>
        <dbReference type="ARBA" id="ARBA00022989"/>
    </source>
</evidence>
<dbReference type="InterPro" id="IPR037185">
    <property type="entry name" value="EmrE-like"/>
</dbReference>
<feature type="transmembrane region" description="Helical" evidence="6">
    <location>
        <begin position="239"/>
        <end position="257"/>
    </location>
</feature>
<dbReference type="PANTHER" id="PTHR22911">
    <property type="entry name" value="ACYL-MALONYL CONDENSING ENZYME-RELATED"/>
    <property type="match status" value="1"/>
</dbReference>
<keyword evidence="3 6" id="KW-0812">Transmembrane</keyword>